<dbReference type="SUPFAM" id="SSF52467">
    <property type="entry name" value="DHS-like NAD/FAD-binding domain"/>
    <property type="match status" value="1"/>
</dbReference>
<comment type="caution">
    <text evidence="8">The sequence shown here is derived from an EMBL/GenBank/DDBJ whole genome shotgun (WGS) entry which is preliminary data.</text>
</comment>
<dbReference type="Pfam" id="PF00205">
    <property type="entry name" value="TPP_enzyme_M"/>
    <property type="match status" value="1"/>
</dbReference>
<protein>
    <recommendedName>
        <fullName evidence="10">Acetolactate synthase</fullName>
    </recommendedName>
</protein>
<dbReference type="InterPro" id="IPR012001">
    <property type="entry name" value="Thiamin_PyroP_enz_TPP-bd_dom"/>
</dbReference>
<proteinExistence type="inferred from homology"/>
<dbReference type="PANTHER" id="PTHR18968">
    <property type="entry name" value="THIAMINE PYROPHOSPHATE ENZYMES"/>
    <property type="match status" value="1"/>
</dbReference>
<dbReference type="GO" id="GO:0009099">
    <property type="term" value="P:L-valine biosynthetic process"/>
    <property type="evidence" value="ECO:0007669"/>
    <property type="project" value="TreeGrafter"/>
</dbReference>
<dbReference type="PANTHER" id="PTHR18968:SF13">
    <property type="entry name" value="ACETOLACTATE SYNTHASE CATALYTIC SUBUNIT, MITOCHONDRIAL"/>
    <property type="match status" value="1"/>
</dbReference>
<dbReference type="InterPro" id="IPR029061">
    <property type="entry name" value="THDP-binding"/>
</dbReference>
<dbReference type="InterPro" id="IPR029035">
    <property type="entry name" value="DHS-like_NAD/FAD-binding_dom"/>
</dbReference>
<evidence type="ECO:0000313" key="9">
    <source>
        <dbReference type="Proteomes" id="UP000016462"/>
    </source>
</evidence>
<accession>U1LMK8</accession>
<feature type="domain" description="Thiamine pyrophosphate enzyme N-terminal TPP-binding" evidence="7">
    <location>
        <begin position="17"/>
        <end position="132"/>
    </location>
</feature>
<evidence type="ECO:0008006" key="10">
    <source>
        <dbReference type="Google" id="ProtNLM"/>
    </source>
</evidence>
<evidence type="ECO:0000259" key="7">
    <source>
        <dbReference type="Pfam" id="PF02776"/>
    </source>
</evidence>
<dbReference type="Proteomes" id="UP000016462">
    <property type="component" value="Unassembled WGS sequence"/>
</dbReference>
<evidence type="ECO:0000256" key="4">
    <source>
        <dbReference type="RuleBase" id="RU362132"/>
    </source>
</evidence>
<dbReference type="CDD" id="cd00568">
    <property type="entry name" value="TPP_enzymes"/>
    <property type="match status" value="1"/>
</dbReference>
<dbReference type="Pfam" id="PF02776">
    <property type="entry name" value="TPP_enzyme_N"/>
    <property type="match status" value="1"/>
</dbReference>
<dbReference type="GO" id="GO:0050660">
    <property type="term" value="F:flavin adenine dinucleotide binding"/>
    <property type="evidence" value="ECO:0007669"/>
    <property type="project" value="TreeGrafter"/>
</dbReference>
<feature type="domain" description="Thiamine pyrophosphate enzyme central" evidence="5">
    <location>
        <begin position="207"/>
        <end position="336"/>
    </location>
</feature>
<dbReference type="Pfam" id="PF02775">
    <property type="entry name" value="TPP_enzyme_C"/>
    <property type="match status" value="1"/>
</dbReference>
<dbReference type="InterPro" id="IPR011766">
    <property type="entry name" value="TPP_enzyme_TPP-bd"/>
</dbReference>
<dbReference type="GO" id="GO:0000287">
    <property type="term" value="F:magnesium ion binding"/>
    <property type="evidence" value="ECO:0007669"/>
    <property type="project" value="InterPro"/>
</dbReference>
<dbReference type="SUPFAM" id="SSF52518">
    <property type="entry name" value="Thiamin diphosphate-binding fold (THDP-binding)"/>
    <property type="match status" value="2"/>
</dbReference>
<dbReference type="InterPro" id="IPR000399">
    <property type="entry name" value="TPP-bd_CS"/>
</dbReference>
<dbReference type="Gene3D" id="3.40.50.970">
    <property type="match status" value="2"/>
</dbReference>
<evidence type="ECO:0000256" key="1">
    <source>
        <dbReference type="ARBA" id="ARBA00001964"/>
    </source>
</evidence>
<dbReference type="AlphaFoldDB" id="U1LMK8"/>
<dbReference type="CDD" id="cd07035">
    <property type="entry name" value="TPP_PYR_POX_like"/>
    <property type="match status" value="1"/>
</dbReference>
<evidence type="ECO:0000256" key="3">
    <source>
        <dbReference type="ARBA" id="ARBA00023052"/>
    </source>
</evidence>
<keyword evidence="9" id="KW-1185">Reference proteome</keyword>
<evidence type="ECO:0000313" key="8">
    <source>
        <dbReference type="EMBL" id="ERG63584.1"/>
    </source>
</evidence>
<name>U1LMK8_9MICO</name>
<dbReference type="InterPro" id="IPR012000">
    <property type="entry name" value="Thiamin_PyroP_enz_cen_dom"/>
</dbReference>
<feature type="domain" description="Thiamine pyrophosphate enzyme TPP-binding" evidence="6">
    <location>
        <begin position="403"/>
        <end position="538"/>
    </location>
</feature>
<dbReference type="GO" id="GO:0009097">
    <property type="term" value="P:isoleucine biosynthetic process"/>
    <property type="evidence" value="ECO:0007669"/>
    <property type="project" value="TreeGrafter"/>
</dbReference>
<dbReference type="GO" id="GO:0030976">
    <property type="term" value="F:thiamine pyrophosphate binding"/>
    <property type="evidence" value="ECO:0007669"/>
    <property type="project" value="InterPro"/>
</dbReference>
<evidence type="ECO:0000256" key="2">
    <source>
        <dbReference type="ARBA" id="ARBA00007812"/>
    </source>
</evidence>
<comment type="cofactor">
    <cofactor evidence="1">
        <name>thiamine diphosphate</name>
        <dbReference type="ChEBI" id="CHEBI:58937"/>
    </cofactor>
</comment>
<dbReference type="EMBL" id="ASHR01000030">
    <property type="protein sequence ID" value="ERG63584.1"/>
    <property type="molecule type" value="Genomic_DNA"/>
</dbReference>
<comment type="similarity">
    <text evidence="2 4">Belongs to the TPP enzyme family.</text>
</comment>
<reference evidence="8 9" key="1">
    <citation type="journal article" date="2013" name="Genome Announc.">
        <title>First draft genome sequence from a member of the genus agrococcus, isolated from modern microbialites.</title>
        <authorList>
            <person name="White R.A.III."/>
            <person name="Grassa C.J."/>
            <person name="Suttle C.A."/>
        </authorList>
    </citation>
    <scope>NUCLEOTIDE SEQUENCE [LARGE SCALE GENOMIC DNA]</scope>
    <source>
        <strain evidence="8 9">RW1</strain>
    </source>
</reference>
<organism evidence="8 9">
    <name type="scientific">Agrococcus pavilionensis RW1</name>
    <dbReference type="NCBI Taxonomy" id="1330458"/>
    <lineage>
        <taxon>Bacteria</taxon>
        <taxon>Bacillati</taxon>
        <taxon>Actinomycetota</taxon>
        <taxon>Actinomycetes</taxon>
        <taxon>Micrococcales</taxon>
        <taxon>Microbacteriaceae</taxon>
        <taxon>Agrococcus</taxon>
    </lineage>
</organism>
<evidence type="ECO:0000259" key="5">
    <source>
        <dbReference type="Pfam" id="PF00205"/>
    </source>
</evidence>
<dbReference type="InterPro" id="IPR045229">
    <property type="entry name" value="TPP_enz"/>
</dbReference>
<dbReference type="GO" id="GO:0005948">
    <property type="term" value="C:acetolactate synthase complex"/>
    <property type="evidence" value="ECO:0007669"/>
    <property type="project" value="TreeGrafter"/>
</dbReference>
<dbReference type="PROSITE" id="PS00187">
    <property type="entry name" value="TPP_ENZYMES"/>
    <property type="match status" value="1"/>
</dbReference>
<sequence>MGRRLGAVRRGAAVTTTVGHAVMATLRAYGVDTVFGIPGTHNLELYRPLAELGIRPVTTRHEQGAGYAADGWSQRTGLPGVVVTTSGPGLLNALSAAGTAFAESRPMILIAPGPERGREFADAGTLHETKDQLGAASAIVERAVRAQSPAEAVEAVHDAFALFATGRPRPVYLELPLDLLAEDAGLPDDALVARESAPRPAIDGGLVAAAAALLREAADPVILAGGGSRGACEELRALAERLGAPVVTTLNAKGVLDERHELSLGANLRLAAARDRARDADVLLVVGSKLGEAELWVDRLEARGRVIRVDVLESQLQRNQQAELGIVGDARAVLAVLAAELGEGQPRDAAAGVAATLERVRAESFELSAENTAIAEAIAAALPAEAIVATDSSQIAYWGLVNALRASEPGTALYMATYATLGYGLPAALGARVASPERPTFAVVGDGALMFSVQELMTIVEQRLDVTVIVVDNGGYAEIKQNELDAGIAPVGVDLAQPDWARLADAFGGTGRRVADAAGLGEAVDAALAAGGLQLIHIEQAAFDAGPRTADDAKEQG</sequence>
<keyword evidence="3 4" id="KW-0786">Thiamine pyrophosphate</keyword>
<gene>
    <name evidence="8" type="ORF">L332_03840</name>
</gene>
<evidence type="ECO:0000259" key="6">
    <source>
        <dbReference type="Pfam" id="PF02775"/>
    </source>
</evidence>
<dbReference type="GO" id="GO:0003984">
    <property type="term" value="F:acetolactate synthase activity"/>
    <property type="evidence" value="ECO:0007669"/>
    <property type="project" value="TreeGrafter"/>
</dbReference>
<dbReference type="Gene3D" id="3.40.50.1220">
    <property type="entry name" value="TPP-binding domain"/>
    <property type="match status" value="1"/>
</dbReference>